<dbReference type="InterPro" id="IPR016830">
    <property type="entry name" value="UbiT"/>
</dbReference>
<dbReference type="InterPro" id="IPR036527">
    <property type="entry name" value="SCP2_sterol-bd_dom_sf"/>
</dbReference>
<comment type="function">
    <text evidence="1">Required for O(2)-independent ubiquinone (coenzyme Q) biosynthesis. Likely functions as an accessory factor.</text>
</comment>
<dbReference type="SUPFAM" id="SSF55718">
    <property type="entry name" value="SCP-like"/>
    <property type="match status" value="1"/>
</dbReference>
<keyword evidence="4" id="KW-1185">Reference proteome</keyword>
<keyword evidence="1" id="KW-0831">Ubiquinone biosynthesis</keyword>
<organism evidence="3 4">
    <name type="scientific">Thiopseudomonas alkaliphila</name>
    <dbReference type="NCBI Taxonomy" id="1697053"/>
    <lineage>
        <taxon>Bacteria</taxon>
        <taxon>Pseudomonadati</taxon>
        <taxon>Pseudomonadota</taxon>
        <taxon>Gammaproteobacteria</taxon>
        <taxon>Pseudomonadales</taxon>
        <taxon>Pseudomonadaceae</taxon>
        <taxon>Thiopseudomonas</taxon>
    </lineage>
</organism>
<dbReference type="Proteomes" id="UP000063953">
    <property type="component" value="Chromosome"/>
</dbReference>
<dbReference type="STRING" id="1697053.AKN87_08445"/>
<sequence length="164" mass="18669">MPWLLAASERLLPLARLTPAFVQQRVLERSLNHLLAEALADGLFEVLTDRWLALEIQDLGLRWCISQRGLDQQLVIAQQAPVEVCISGQWRDFLLLASRQEDPDSLFFRRRLQIDGDTELGLAVKNLIDSLDPDSLPQWFWQLLELLGRTVAEQQAQVMPSPSS</sequence>
<dbReference type="AlphaFoldDB" id="A0A0K1XH70"/>
<dbReference type="PIRSF" id="PIRSF025550">
    <property type="entry name" value="UCP025550_lpd_carrier"/>
    <property type="match status" value="1"/>
</dbReference>
<dbReference type="UniPathway" id="UPA00232"/>
<accession>A0A0K1XH70</accession>
<proteinExistence type="inferred from homology"/>
<dbReference type="HAMAP" id="MF_02231">
    <property type="entry name" value="UbiT"/>
    <property type="match status" value="1"/>
</dbReference>
<reference evidence="3 4" key="1">
    <citation type="journal article" date="2015" name="Genome Announc.">
        <title>Genome Sequences of Oblitimonas alkaliphila gen. nov. sp. nov. (Proposed), a Novel Bacterium of the Pseudomonadaceae Family.</title>
        <authorList>
            <person name="Lauer A.C."/>
            <person name="Nicholson A.C."/>
            <person name="Humrighouse B.W."/>
            <person name="Emery B."/>
            <person name="Drobish A."/>
            <person name="Juieng P."/>
            <person name="Loparev V."/>
            <person name="McQuiston J.R."/>
        </authorList>
    </citation>
    <scope>NUCLEOTIDE SEQUENCE [LARGE SCALE GENOMIC DNA]</scope>
    <source>
        <strain evidence="3 4">E5571</strain>
    </source>
</reference>
<dbReference type="EMBL" id="CP012365">
    <property type="protein sequence ID" value="AKX60584.1"/>
    <property type="molecule type" value="Genomic_DNA"/>
</dbReference>
<gene>
    <name evidence="1" type="primary">ubiT</name>
    <name evidence="3" type="ORF">AKN88_05990</name>
</gene>
<evidence type="ECO:0000313" key="3">
    <source>
        <dbReference type="EMBL" id="AKX60584.1"/>
    </source>
</evidence>
<comment type="pathway">
    <text evidence="1">Cofactor biosynthesis; ubiquinone biosynthesis.</text>
</comment>
<comment type="similarity">
    <text evidence="1">Belongs to the UbiT family.</text>
</comment>
<dbReference type="Pfam" id="PF02036">
    <property type="entry name" value="SCP2"/>
    <property type="match status" value="1"/>
</dbReference>
<feature type="domain" description="SCP2" evidence="2">
    <location>
        <begin position="31"/>
        <end position="129"/>
    </location>
</feature>
<dbReference type="PATRIC" id="fig|1698445.3.peg.1286"/>
<dbReference type="GO" id="GO:0006744">
    <property type="term" value="P:ubiquinone biosynthetic process"/>
    <property type="evidence" value="ECO:0007669"/>
    <property type="project" value="UniProtKB-UniRule"/>
</dbReference>
<evidence type="ECO:0000313" key="4">
    <source>
        <dbReference type="Proteomes" id="UP000063953"/>
    </source>
</evidence>
<protein>
    <recommendedName>
        <fullName evidence="1">Ubiquinone biosynthesis accessory factor UbiT</fullName>
    </recommendedName>
</protein>
<dbReference type="InterPro" id="IPR003033">
    <property type="entry name" value="SCP2_sterol-bd_dom"/>
</dbReference>
<evidence type="ECO:0000259" key="2">
    <source>
        <dbReference type="Pfam" id="PF02036"/>
    </source>
</evidence>
<name>A0A0K1XH70_9GAMM</name>
<evidence type="ECO:0000256" key="1">
    <source>
        <dbReference type="HAMAP-Rule" id="MF_02231"/>
    </source>
</evidence>